<dbReference type="EMBL" id="CAUOFW020008113">
    <property type="protein sequence ID" value="CAK9181647.1"/>
    <property type="molecule type" value="Genomic_DNA"/>
</dbReference>
<sequence length="63" mass="6779">MTGERGKEGGRGMGDVMEIRGKIMWGIKFELLGLLLDRFCVCFACNECDKGVCAGSVCVCVGE</sequence>
<dbReference type="AlphaFoldDB" id="A0ABC8UL31"/>
<proteinExistence type="predicted"/>
<name>A0ABC8UL31_9AQUA</name>
<organism evidence="1 2">
    <name type="scientific">Ilex paraguariensis</name>
    <name type="common">yerba mate</name>
    <dbReference type="NCBI Taxonomy" id="185542"/>
    <lineage>
        <taxon>Eukaryota</taxon>
        <taxon>Viridiplantae</taxon>
        <taxon>Streptophyta</taxon>
        <taxon>Embryophyta</taxon>
        <taxon>Tracheophyta</taxon>
        <taxon>Spermatophyta</taxon>
        <taxon>Magnoliopsida</taxon>
        <taxon>eudicotyledons</taxon>
        <taxon>Gunneridae</taxon>
        <taxon>Pentapetalae</taxon>
        <taxon>asterids</taxon>
        <taxon>campanulids</taxon>
        <taxon>Aquifoliales</taxon>
        <taxon>Aquifoliaceae</taxon>
        <taxon>Ilex</taxon>
    </lineage>
</organism>
<gene>
    <name evidence="1" type="ORF">ILEXP_LOCUS51724</name>
</gene>
<keyword evidence="2" id="KW-1185">Reference proteome</keyword>
<evidence type="ECO:0000313" key="2">
    <source>
        <dbReference type="Proteomes" id="UP001642360"/>
    </source>
</evidence>
<comment type="caution">
    <text evidence="1">The sequence shown here is derived from an EMBL/GenBank/DDBJ whole genome shotgun (WGS) entry which is preliminary data.</text>
</comment>
<accession>A0ABC8UL31</accession>
<evidence type="ECO:0000313" key="1">
    <source>
        <dbReference type="EMBL" id="CAK9181647.1"/>
    </source>
</evidence>
<protein>
    <submittedName>
        <fullName evidence="1">Uncharacterized protein</fullName>
    </submittedName>
</protein>
<reference evidence="1 2" key="1">
    <citation type="submission" date="2024-02" db="EMBL/GenBank/DDBJ databases">
        <authorList>
            <person name="Vignale AGUSTIN F."/>
            <person name="Sosa J E."/>
            <person name="Modenutti C."/>
        </authorList>
    </citation>
    <scope>NUCLEOTIDE SEQUENCE [LARGE SCALE GENOMIC DNA]</scope>
</reference>
<dbReference type="Proteomes" id="UP001642360">
    <property type="component" value="Unassembled WGS sequence"/>
</dbReference>